<dbReference type="InterPro" id="IPR002352">
    <property type="entry name" value="Eosinophil_major_basic"/>
</dbReference>
<dbReference type="InterPro" id="IPR016187">
    <property type="entry name" value="CTDL_fold"/>
</dbReference>
<keyword evidence="1" id="KW-1015">Disulfide bond</keyword>
<dbReference type="SUPFAM" id="SSF56436">
    <property type="entry name" value="C-type lectin-like"/>
    <property type="match status" value="2"/>
</dbReference>
<feature type="compositionally biased region" description="Basic and acidic residues" evidence="2">
    <location>
        <begin position="14"/>
        <end position="26"/>
    </location>
</feature>
<dbReference type="PANTHER" id="PTHR22991:SF40">
    <property type="entry name" value="PROTEIN CBG13490"/>
    <property type="match status" value="1"/>
</dbReference>
<dbReference type="PROSITE" id="PS50041">
    <property type="entry name" value="C_TYPE_LECTIN_2"/>
    <property type="match status" value="2"/>
</dbReference>
<keyword evidence="5" id="KW-1185">Reference proteome</keyword>
<feature type="domain" description="C-type lectin" evidence="3">
    <location>
        <begin position="341"/>
        <end position="442"/>
    </location>
</feature>
<feature type="compositionally biased region" description="Basic and acidic residues" evidence="2">
    <location>
        <begin position="311"/>
        <end position="322"/>
    </location>
</feature>
<feature type="region of interest" description="Disordered" evidence="2">
    <location>
        <begin position="254"/>
        <end position="322"/>
    </location>
</feature>
<dbReference type="InterPro" id="IPR050976">
    <property type="entry name" value="Snaclec"/>
</dbReference>
<reference evidence="4 5" key="1">
    <citation type="journal article" date="2023" name="bioRxiv">
        <title>Conserved and derived expression patterns and positive selection on dental genes reveal complex evolutionary context of ever-growing rodent molars.</title>
        <authorList>
            <person name="Calamari Z.T."/>
            <person name="Song A."/>
            <person name="Cohen E."/>
            <person name="Akter M."/>
            <person name="Roy R.D."/>
            <person name="Hallikas O."/>
            <person name="Christensen M.M."/>
            <person name="Li P."/>
            <person name="Marangoni P."/>
            <person name="Jernvall J."/>
            <person name="Klein O.D."/>
        </authorList>
    </citation>
    <scope>NUCLEOTIDE SEQUENCE [LARGE SCALE GENOMIC DNA]</scope>
    <source>
        <strain evidence="4">V071</strain>
    </source>
</reference>
<dbReference type="EMBL" id="JBBHLL010000059">
    <property type="protein sequence ID" value="KAK7822327.1"/>
    <property type="molecule type" value="Genomic_DNA"/>
</dbReference>
<dbReference type="Proteomes" id="UP001488838">
    <property type="component" value="Unassembled WGS sequence"/>
</dbReference>
<dbReference type="PANTHER" id="PTHR22991">
    <property type="entry name" value="PROTEIN CBG13490"/>
    <property type="match status" value="1"/>
</dbReference>
<accession>A0AAW0J6V4</accession>
<dbReference type="SMART" id="SM00034">
    <property type="entry name" value="CLECT"/>
    <property type="match status" value="2"/>
</dbReference>
<dbReference type="AlphaFoldDB" id="A0AAW0J6V4"/>
<comment type="caution">
    <text evidence="4">The sequence shown here is derived from an EMBL/GenBank/DDBJ whole genome shotgun (WGS) entry which is preliminary data.</text>
</comment>
<dbReference type="PRINTS" id="PR00770">
    <property type="entry name" value="EMAJORBASICP"/>
</dbReference>
<dbReference type="Gene3D" id="3.10.100.10">
    <property type="entry name" value="Mannose-Binding Protein A, subunit A"/>
    <property type="match status" value="2"/>
</dbReference>
<dbReference type="InterPro" id="IPR001304">
    <property type="entry name" value="C-type_lectin-like"/>
</dbReference>
<feature type="region of interest" description="Disordered" evidence="2">
    <location>
        <begin position="1"/>
        <end position="64"/>
    </location>
</feature>
<feature type="non-terminal residue" evidence="4">
    <location>
        <position position="1"/>
    </location>
</feature>
<evidence type="ECO:0000259" key="3">
    <source>
        <dbReference type="PROSITE" id="PS50041"/>
    </source>
</evidence>
<name>A0AAW0J6V4_MYOGA</name>
<protein>
    <recommendedName>
        <fullName evidence="3">C-type lectin domain-containing protein</fullName>
    </recommendedName>
</protein>
<proteinExistence type="predicted"/>
<feature type="domain" description="C-type lectin" evidence="3">
    <location>
        <begin position="86"/>
        <end position="179"/>
    </location>
</feature>
<evidence type="ECO:0000256" key="2">
    <source>
        <dbReference type="SAM" id="MobiDB-lite"/>
    </source>
</evidence>
<dbReference type="InterPro" id="IPR016186">
    <property type="entry name" value="C-type_lectin-like/link_sf"/>
</dbReference>
<evidence type="ECO:0000313" key="4">
    <source>
        <dbReference type="EMBL" id="KAK7822327.1"/>
    </source>
</evidence>
<gene>
    <name evidence="4" type="ORF">U0070_014426</name>
</gene>
<evidence type="ECO:0000313" key="5">
    <source>
        <dbReference type="Proteomes" id="UP001488838"/>
    </source>
</evidence>
<organism evidence="4 5">
    <name type="scientific">Myodes glareolus</name>
    <name type="common">Bank vole</name>
    <name type="synonym">Clethrionomys glareolus</name>
    <dbReference type="NCBI Taxonomy" id="447135"/>
    <lineage>
        <taxon>Eukaryota</taxon>
        <taxon>Metazoa</taxon>
        <taxon>Chordata</taxon>
        <taxon>Craniata</taxon>
        <taxon>Vertebrata</taxon>
        <taxon>Euteleostomi</taxon>
        <taxon>Mammalia</taxon>
        <taxon>Eutheria</taxon>
        <taxon>Euarchontoglires</taxon>
        <taxon>Glires</taxon>
        <taxon>Rodentia</taxon>
        <taxon>Myomorpha</taxon>
        <taxon>Muroidea</taxon>
        <taxon>Cricetidae</taxon>
        <taxon>Arvicolinae</taxon>
        <taxon>Myodes</taxon>
    </lineage>
</organism>
<feature type="compositionally biased region" description="Basic and acidic residues" evidence="2">
    <location>
        <begin position="257"/>
        <end position="280"/>
    </location>
</feature>
<evidence type="ECO:0000256" key="1">
    <source>
        <dbReference type="ARBA" id="ARBA00023157"/>
    </source>
</evidence>
<dbReference type="GO" id="GO:0006955">
    <property type="term" value="P:immune response"/>
    <property type="evidence" value="ECO:0007669"/>
    <property type="project" value="InterPro"/>
</dbReference>
<sequence>PETSDFKSPLGDDSLPRDVELSRPEAEECPPGEELIPLEGEEGSGSEDTSGVEGAVSGQDMEDEDIQCPKEEDTISLKGNPGCKTCRFLLVRQFLKFDKAQLVCQRCYRGNLASIHSFSVNFQIQASLRVLNQAQVWIGGRIKGLGPCKRLQWVDGSSWNFAYWASGQPRCGIGRCVTMCTRDTALLAGFVAPAPSKSLKRMPRRRQEAVLDTDWTVVSTKAELPLLQDQADMKQPLILSLLLLGTVSASYLGTTRHHQESPKREPDLWQDADGSRDQGRDLALTQKTILTEGEETEGSKHQDNFEDEKADPDALDKDSTCPREEDIVHLQGTPGCKSCRYMLVRTPKSFDKAQCVCRSCYGGHLASIHSYNVNFQIQRLARKINQSHIWIGGILKGWFFWKKFRWTDGSCWDFGNWAPGQPGNGGGHCVTLCTTDRVACWRFCSLRVSVEPWEEALVADGVGP</sequence>